<accession>A0A7J0CK98</accession>
<feature type="region of interest" description="Disordered" evidence="1">
    <location>
        <begin position="428"/>
        <end position="472"/>
    </location>
</feature>
<evidence type="ECO:0000256" key="1">
    <source>
        <dbReference type="SAM" id="MobiDB-lite"/>
    </source>
</evidence>
<name>A0A7J0CK98_STRMI</name>
<evidence type="ECO:0000313" key="3">
    <source>
        <dbReference type="Proteomes" id="UP000498740"/>
    </source>
</evidence>
<comment type="caution">
    <text evidence="2">The sequence shown here is derived from an EMBL/GenBank/DDBJ whole genome shotgun (WGS) entry which is preliminary data.</text>
</comment>
<proteinExistence type="predicted"/>
<dbReference type="EMBL" id="BLWD01000001">
    <property type="protein sequence ID" value="GFN02185.1"/>
    <property type="molecule type" value="Genomic_DNA"/>
</dbReference>
<protein>
    <submittedName>
        <fullName evidence="2">Uncharacterized protein</fullName>
    </submittedName>
</protein>
<gene>
    <name evidence="2" type="ORF">Smic_07410</name>
</gene>
<reference evidence="2 3" key="1">
    <citation type="submission" date="2020-05" db="EMBL/GenBank/DDBJ databases">
        <title>Whole genome shotgun sequence of Streptomyces microflavus NBRC 13062.</title>
        <authorList>
            <person name="Komaki H."/>
            <person name="Tamura T."/>
        </authorList>
    </citation>
    <scope>NUCLEOTIDE SEQUENCE [LARGE SCALE GENOMIC DNA]</scope>
    <source>
        <strain evidence="2 3">NBRC 13062</strain>
    </source>
</reference>
<feature type="compositionally biased region" description="Polar residues" evidence="1">
    <location>
        <begin position="457"/>
        <end position="472"/>
    </location>
</feature>
<organism evidence="2 3">
    <name type="scientific">Streptomyces microflavus</name>
    <name type="common">Streptomyces lipmanii</name>
    <dbReference type="NCBI Taxonomy" id="1919"/>
    <lineage>
        <taxon>Bacteria</taxon>
        <taxon>Bacillati</taxon>
        <taxon>Actinomycetota</taxon>
        <taxon>Actinomycetes</taxon>
        <taxon>Kitasatosporales</taxon>
        <taxon>Streptomycetaceae</taxon>
        <taxon>Streptomyces</taxon>
    </lineage>
</organism>
<evidence type="ECO:0000313" key="2">
    <source>
        <dbReference type="EMBL" id="GFN02185.1"/>
    </source>
</evidence>
<dbReference type="AlphaFoldDB" id="A0A7J0CK98"/>
<sequence length="472" mass="52666">MEIRPLAELRAADNLSLAFNPYGLGGRMEPEDAAEFQQHQIADCDLADGVAAGTRDSFERLRTVFAYGVLCYDVYTLVGDQALLIYEQALRDRFMEWCAGTITFRRPNGPDVSCTVTSYDDVPKLAGKMTRERTKLVVHAHAVEFNGMLHGLRLWARAAGLLRGRRSRTVEDALAKLRNHVAHPSGHHVDTPVEAARTVRDLAELINQLWGQATTDGRLYPAPLRREIALLSWNESGRTRMEPAGAFILSDPKEDQRDEAYQHVVVRSIPFVPGSQWDDAHWAEFDTRYETTRFPTDYLWGPGTREEARAWLDRERPEGDTVDFTDRVFLVQDHQRLLPPMRPAVAAGLPEEERAGIWHAVRADFPDDAFSHVRGSADRSTGHARRPGDCSACSAELLGFGSHDEALRAAAAALGPIQAVQLPSVRLPLSPFRPRGRERSVRPARRACLAPARYSDDAQTSSPGKMRSKSNT</sequence>
<dbReference type="Proteomes" id="UP000498740">
    <property type="component" value="Unassembled WGS sequence"/>
</dbReference>